<reference evidence="5" key="1">
    <citation type="submission" date="2021-01" db="EMBL/GenBank/DDBJ databases">
        <title>Description of Breznakiella homolactica.</title>
        <authorList>
            <person name="Song Y."/>
            <person name="Brune A."/>
        </authorList>
    </citation>
    <scope>NUCLEOTIDE SEQUENCE</scope>
    <source>
        <strain evidence="5">RmG30</strain>
    </source>
</reference>
<protein>
    <recommendedName>
        <fullName evidence="1">diguanylate cyclase</fullName>
        <ecNumber evidence="1">2.7.7.65</ecNumber>
    </recommendedName>
</protein>
<dbReference type="PROSITE" id="PS50887">
    <property type="entry name" value="GGDEF"/>
    <property type="match status" value="1"/>
</dbReference>
<evidence type="ECO:0000259" key="4">
    <source>
        <dbReference type="PROSITE" id="PS50887"/>
    </source>
</evidence>
<dbReference type="Gene3D" id="3.30.70.270">
    <property type="match status" value="1"/>
</dbReference>
<dbReference type="EC" id="2.7.7.65" evidence="1"/>
<gene>
    <name evidence="5" type="ORF">JFL75_04785</name>
</gene>
<dbReference type="InterPro" id="IPR043128">
    <property type="entry name" value="Rev_trsase/Diguanyl_cyclase"/>
</dbReference>
<accession>A0A7T7XPT1</accession>
<keyword evidence="3" id="KW-0472">Membrane</keyword>
<dbReference type="Pfam" id="PF16927">
    <property type="entry name" value="HisKA_7TM"/>
    <property type="match status" value="1"/>
</dbReference>
<sequence length="515" mass="59198">MERINPFFLIQFAVCLVSAFLLIWAIRMHRSPKSRYFFHLSMTAFFYSWGYLLELDSRSLGSAYTALRVQYCGVAFFAVVFYLFIRDYNNRGITRKFIRPLFLVLPFCTVLLVSIFPYSRLYFRSIEFTLEPFPHLIVERGLFFYIHSVYCFIFIVLSIAEIIRYYPHAVFREKVKRLVFLSAAIIPSITVIIFTITKSTIPMQFGSASLVVTLLILGIYIVYFQAQDWLPYTRESIVEKIHDGFVLLDLEGRYLDSNQIAKKYFPSIETVTPGTPVSEIEGFPREYAGISGGEFEFTAAGDAGNIYLRASVTSIPYRDKPVCTCILFYDISEQHTLMSELESQASFDDLTGLLNRRNFFKVARRDFDLALREERYASLIMIDIDHFKQVNDRHGHPAGDKVLKCIAEIITDRLRHTDAAGRYGGEEFCIILPGTSLEGAFTIAEKIRRMTEESTLHINGTPLRVTLSMGIAEINPGRHRILEELIADADKALYAAKDAGRNRIECFEIRRFRAV</sequence>
<dbReference type="EMBL" id="CP067089">
    <property type="protein sequence ID" value="QQO10238.1"/>
    <property type="molecule type" value="Genomic_DNA"/>
</dbReference>
<dbReference type="GO" id="GO:0043709">
    <property type="term" value="P:cell adhesion involved in single-species biofilm formation"/>
    <property type="evidence" value="ECO:0007669"/>
    <property type="project" value="TreeGrafter"/>
</dbReference>
<dbReference type="CDD" id="cd01949">
    <property type="entry name" value="GGDEF"/>
    <property type="match status" value="1"/>
</dbReference>
<dbReference type="KEGG" id="bhc:JFL75_04785"/>
<dbReference type="Pfam" id="PF00990">
    <property type="entry name" value="GGDEF"/>
    <property type="match status" value="1"/>
</dbReference>
<dbReference type="InterPro" id="IPR000160">
    <property type="entry name" value="GGDEF_dom"/>
</dbReference>
<dbReference type="InterPro" id="IPR050469">
    <property type="entry name" value="Diguanylate_Cyclase"/>
</dbReference>
<dbReference type="GO" id="GO:0052621">
    <property type="term" value="F:diguanylate cyclase activity"/>
    <property type="evidence" value="ECO:0007669"/>
    <property type="project" value="UniProtKB-EC"/>
</dbReference>
<dbReference type="GO" id="GO:1902201">
    <property type="term" value="P:negative regulation of bacterial-type flagellum-dependent cell motility"/>
    <property type="evidence" value="ECO:0007669"/>
    <property type="project" value="TreeGrafter"/>
</dbReference>
<comment type="catalytic activity">
    <reaction evidence="2">
        <text>2 GTP = 3',3'-c-di-GMP + 2 diphosphate</text>
        <dbReference type="Rhea" id="RHEA:24898"/>
        <dbReference type="ChEBI" id="CHEBI:33019"/>
        <dbReference type="ChEBI" id="CHEBI:37565"/>
        <dbReference type="ChEBI" id="CHEBI:58805"/>
        <dbReference type="EC" id="2.7.7.65"/>
    </reaction>
</comment>
<evidence type="ECO:0000256" key="2">
    <source>
        <dbReference type="ARBA" id="ARBA00034247"/>
    </source>
</evidence>
<evidence type="ECO:0000313" key="5">
    <source>
        <dbReference type="EMBL" id="QQO10238.1"/>
    </source>
</evidence>
<feature type="transmembrane region" description="Helical" evidence="3">
    <location>
        <begin position="65"/>
        <end position="85"/>
    </location>
</feature>
<feature type="transmembrane region" description="Helical" evidence="3">
    <location>
        <begin position="36"/>
        <end position="53"/>
    </location>
</feature>
<dbReference type="NCBIfam" id="TIGR00254">
    <property type="entry name" value="GGDEF"/>
    <property type="match status" value="1"/>
</dbReference>
<dbReference type="PANTHER" id="PTHR45138">
    <property type="entry name" value="REGULATORY COMPONENTS OF SENSORY TRANSDUCTION SYSTEM"/>
    <property type="match status" value="1"/>
</dbReference>
<feature type="transmembrane region" description="Helical" evidence="3">
    <location>
        <begin position="97"/>
        <end position="122"/>
    </location>
</feature>
<dbReference type="AlphaFoldDB" id="A0A7T7XPT1"/>
<proteinExistence type="predicted"/>
<keyword evidence="3" id="KW-1133">Transmembrane helix</keyword>
<dbReference type="InterPro" id="IPR031621">
    <property type="entry name" value="HisKA_7TM"/>
</dbReference>
<evidence type="ECO:0000256" key="3">
    <source>
        <dbReference type="SAM" id="Phobius"/>
    </source>
</evidence>
<evidence type="ECO:0000256" key="1">
    <source>
        <dbReference type="ARBA" id="ARBA00012528"/>
    </source>
</evidence>
<dbReference type="FunFam" id="3.30.70.270:FF:000001">
    <property type="entry name" value="Diguanylate cyclase domain protein"/>
    <property type="match status" value="1"/>
</dbReference>
<dbReference type="InterPro" id="IPR029787">
    <property type="entry name" value="Nucleotide_cyclase"/>
</dbReference>
<keyword evidence="3" id="KW-0812">Transmembrane</keyword>
<name>A0A7T7XPT1_9SPIR</name>
<dbReference type="GO" id="GO:0005886">
    <property type="term" value="C:plasma membrane"/>
    <property type="evidence" value="ECO:0007669"/>
    <property type="project" value="TreeGrafter"/>
</dbReference>
<feature type="transmembrane region" description="Helical" evidence="3">
    <location>
        <begin position="142"/>
        <end position="166"/>
    </location>
</feature>
<evidence type="ECO:0000313" key="6">
    <source>
        <dbReference type="Proteomes" id="UP000595917"/>
    </source>
</evidence>
<dbReference type="SMART" id="SM00267">
    <property type="entry name" value="GGDEF"/>
    <property type="match status" value="1"/>
</dbReference>
<dbReference type="RefSeq" id="WP_215627542.1">
    <property type="nucleotide sequence ID" value="NZ_CP067089.2"/>
</dbReference>
<feature type="transmembrane region" description="Helical" evidence="3">
    <location>
        <begin position="6"/>
        <end position="24"/>
    </location>
</feature>
<organism evidence="5 6">
    <name type="scientific">Breznakiella homolactica</name>
    <dbReference type="NCBI Taxonomy" id="2798577"/>
    <lineage>
        <taxon>Bacteria</taxon>
        <taxon>Pseudomonadati</taxon>
        <taxon>Spirochaetota</taxon>
        <taxon>Spirochaetia</taxon>
        <taxon>Spirochaetales</taxon>
        <taxon>Breznakiellaceae</taxon>
        <taxon>Breznakiella</taxon>
    </lineage>
</organism>
<dbReference type="PANTHER" id="PTHR45138:SF9">
    <property type="entry name" value="DIGUANYLATE CYCLASE DGCM-RELATED"/>
    <property type="match status" value="1"/>
</dbReference>
<feature type="domain" description="GGDEF" evidence="4">
    <location>
        <begin position="375"/>
        <end position="509"/>
    </location>
</feature>
<feature type="transmembrane region" description="Helical" evidence="3">
    <location>
        <begin position="178"/>
        <end position="197"/>
    </location>
</feature>
<keyword evidence="6" id="KW-1185">Reference proteome</keyword>
<feature type="transmembrane region" description="Helical" evidence="3">
    <location>
        <begin position="203"/>
        <end position="224"/>
    </location>
</feature>
<dbReference type="SUPFAM" id="SSF55073">
    <property type="entry name" value="Nucleotide cyclase"/>
    <property type="match status" value="1"/>
</dbReference>
<dbReference type="Proteomes" id="UP000595917">
    <property type="component" value="Chromosome"/>
</dbReference>